<sequence>MKLIHTILVTLCLILVGCVEEDKPRGDEDTPGYTATIYFDALYNKNNMDLALEHVTPRLARIMRSYGTASQFTRNLVNMRFDEVTIEVDMTNESLREQYGDNAKVNLVFTGYFNGEKVDDMRSVQMLRKKGKWYIDKINPDPFAR</sequence>
<name>A0A1S1MT65_9GAMM</name>
<keyword evidence="2" id="KW-1185">Reference proteome</keyword>
<dbReference type="RefSeq" id="WP_070987130.1">
    <property type="nucleotide sequence ID" value="NZ_MKJU01000031.1"/>
</dbReference>
<evidence type="ECO:0000313" key="2">
    <source>
        <dbReference type="Proteomes" id="UP000179786"/>
    </source>
</evidence>
<dbReference type="STRING" id="1859457.BET10_20100"/>
<proteinExistence type="predicted"/>
<comment type="caution">
    <text evidence="1">The sequence shown here is derived from an EMBL/GenBank/DDBJ whole genome shotgun (WGS) entry which is preliminary data.</text>
</comment>
<accession>A0A1S1MT65</accession>
<gene>
    <name evidence="1" type="ORF">BET10_20100</name>
</gene>
<dbReference type="OrthoDB" id="5767078at2"/>
<dbReference type="EMBL" id="MKJU01000031">
    <property type="protein sequence ID" value="OHU88377.1"/>
    <property type="molecule type" value="Genomic_DNA"/>
</dbReference>
<reference evidence="1 2" key="1">
    <citation type="submission" date="2016-09" db="EMBL/GenBank/DDBJ databases">
        <title>Pseudoalteromonas amylolytica sp. nov., isolated from the surface seawater.</title>
        <authorList>
            <person name="Wu Y.-H."/>
            <person name="Cheng H."/>
            <person name="Jin X.-B."/>
            <person name="Wang C.-S."/>
            <person name="Xu X.-W."/>
        </authorList>
    </citation>
    <scope>NUCLEOTIDE SEQUENCE [LARGE SCALE GENOMIC DNA]</scope>
    <source>
        <strain evidence="1 2">JW1</strain>
    </source>
</reference>
<dbReference type="AlphaFoldDB" id="A0A1S1MT65"/>
<evidence type="ECO:0000313" key="1">
    <source>
        <dbReference type="EMBL" id="OHU88377.1"/>
    </source>
</evidence>
<organism evidence="1 2">
    <name type="scientific">Pseudoalteromonas amylolytica</name>
    <dbReference type="NCBI Taxonomy" id="1859457"/>
    <lineage>
        <taxon>Bacteria</taxon>
        <taxon>Pseudomonadati</taxon>
        <taxon>Pseudomonadota</taxon>
        <taxon>Gammaproteobacteria</taxon>
        <taxon>Alteromonadales</taxon>
        <taxon>Pseudoalteromonadaceae</taxon>
        <taxon>Pseudoalteromonas</taxon>
    </lineage>
</organism>
<dbReference type="PROSITE" id="PS51257">
    <property type="entry name" value="PROKAR_LIPOPROTEIN"/>
    <property type="match status" value="1"/>
</dbReference>
<evidence type="ECO:0008006" key="3">
    <source>
        <dbReference type="Google" id="ProtNLM"/>
    </source>
</evidence>
<protein>
    <recommendedName>
        <fullName evidence="3">DUF4878 domain-containing protein</fullName>
    </recommendedName>
</protein>
<dbReference type="Proteomes" id="UP000179786">
    <property type="component" value="Unassembled WGS sequence"/>
</dbReference>